<keyword evidence="2" id="KW-0614">Plasmid</keyword>
<dbReference type="AlphaFoldDB" id="A0A0F4LLP2"/>
<evidence type="ECO:0000313" key="3">
    <source>
        <dbReference type="Proteomes" id="UP000033558"/>
    </source>
</evidence>
<reference evidence="2 3" key="1">
    <citation type="submission" date="2015-01" db="EMBL/GenBank/DDBJ databases">
        <title>Comparative genomics of the lactic acid bacteria isolated from the honey bee gut.</title>
        <authorList>
            <person name="Ellegaard K.M."/>
            <person name="Tamarit D."/>
            <person name="Javelind E."/>
            <person name="Olofsson T."/>
            <person name="Andersson S.G."/>
            <person name="Vasquez A."/>
        </authorList>
    </citation>
    <scope>NUCLEOTIDE SEQUENCE [LARGE SCALE GENOMIC DNA]</scope>
    <source>
        <strain evidence="2 3">Bin4</strain>
        <plasmid evidence="2">pBin4p1</plasmid>
    </source>
</reference>
<dbReference type="HOGENOM" id="CLU_556414_0_0_9"/>
<accession>A0A0F4LLP2</accession>
<evidence type="ECO:0000313" key="2">
    <source>
        <dbReference type="EMBL" id="KJY59500.1"/>
    </source>
</evidence>
<dbReference type="PATRIC" id="fig|1218492.5.peg.68"/>
<dbReference type="Proteomes" id="UP000033558">
    <property type="component" value="Unassembled WGS sequence"/>
</dbReference>
<gene>
    <name evidence="2" type="ORF">JG30_12730</name>
</gene>
<organism evidence="2 3">
    <name type="scientific">Bombilactobacillus mellifer</name>
    <dbReference type="NCBI Taxonomy" id="1218492"/>
    <lineage>
        <taxon>Bacteria</taxon>
        <taxon>Bacillati</taxon>
        <taxon>Bacillota</taxon>
        <taxon>Bacilli</taxon>
        <taxon>Lactobacillales</taxon>
        <taxon>Lactobacillaceae</taxon>
        <taxon>Bombilactobacillus</taxon>
    </lineage>
</organism>
<protein>
    <submittedName>
        <fullName evidence="2">Uncharacterized protein</fullName>
    </submittedName>
</protein>
<geneLocation type="plasmid" evidence="2">
    <name>pBin4p1</name>
</geneLocation>
<evidence type="ECO:0000256" key="1">
    <source>
        <dbReference type="SAM" id="MobiDB-lite"/>
    </source>
</evidence>
<dbReference type="RefSeq" id="WP_046318102.1">
    <property type="nucleotide sequence ID" value="NZ_JBHSZT010000002.1"/>
</dbReference>
<comment type="caution">
    <text evidence="2">The sequence shown here is derived from an EMBL/GenBank/DDBJ whole genome shotgun (WGS) entry which is preliminary data.</text>
</comment>
<keyword evidence="3" id="KW-1185">Reference proteome</keyword>
<sequence length="490" mass="58072">MKSAAVVKVSGAKSVSSLTHYNEQEYKTSGIWKNDGHIYSQEELISFYGSSDTPQKNLKQQTSTFIKNTRIGLKVYQLLNKSRAVPKYKAYTIIQSFDYQANPDLSPEEVHALGEQYLRKICKYMMDNYNYLITDGMISTHIDRSSVQTKRKPVVKNQQVLNIQDVVVPHLHNHIIIPAFNSKGEPISKYLRKEDIYALQTLNDDLCVENNLNDYYFSKLHQSIDPQSSFSRKKDTLTKSNLQKAYVRFTKANKRAWMGRGKFKQSLKKRNELLLKEYHLSFRYVKDPKNNRLKKQFTMIDFVNDKHQQMWYNVKNLKLLYWENEPESIVEQIIQHLDFSGTNDIYMNNRQYHELMIKAIQSSNKQKDPVKLKSLYVNTLRQRRAMYYKSNAIQKRNNIKNRSKNFSRRLNNLPDLNIPKNKYVNHSYLSKYLEDLYDIYENVIPKSIKKSDNIKYDPRNKALGKKIHTRETYNPHRIKPNSKQNFERYH</sequence>
<name>A0A0F4LLP2_9LACO</name>
<proteinExistence type="predicted"/>
<dbReference type="OrthoDB" id="9762440at2"/>
<feature type="region of interest" description="Disordered" evidence="1">
    <location>
        <begin position="465"/>
        <end position="490"/>
    </location>
</feature>
<dbReference type="EMBL" id="JXJQ01000022">
    <property type="protein sequence ID" value="KJY59500.1"/>
    <property type="molecule type" value="Genomic_DNA"/>
</dbReference>